<keyword evidence="3" id="KW-0238">DNA-binding</keyword>
<dbReference type="CDD" id="cd01104">
    <property type="entry name" value="HTH_MlrA-CarA"/>
    <property type="match status" value="1"/>
</dbReference>
<dbReference type="GO" id="GO:0003700">
    <property type="term" value="F:DNA-binding transcription factor activity"/>
    <property type="evidence" value="ECO:0007669"/>
    <property type="project" value="InterPro"/>
</dbReference>
<keyword evidence="2" id="KW-0805">Transcription regulation</keyword>
<sequence>MNTANFNIAAVERDTGLSKDVLRVWERRYGFPLPERDACGERVYSADQVDRLRLIKRLMDQGHRPGKLIAAPLEELNALAPRRNRLAEVLPPANDASELEELLDLIRQHDAGGYTQAMQQRIARQGLQRFVQDTVAPITWRVGQAWESGNIEVFEEHLFTELTKRVLRQSIAALPGGKRRPRIILTSVPEEQHVLGLLMVEALFALEGAECIPLGTQMPLLEIARAAAAHQADIVALSFSVAFPARPIPGLLQQLRGLLPASMALWAGGAGVQRTPAMAGVELLHTLDDAVSTLADWHRQHP</sequence>
<dbReference type="InterPro" id="IPR000551">
    <property type="entry name" value="MerR-type_HTH_dom"/>
</dbReference>
<dbReference type="InterPro" id="IPR009061">
    <property type="entry name" value="DNA-bd_dom_put_sf"/>
</dbReference>
<dbReference type="Proteomes" id="UP000187526">
    <property type="component" value="Unassembled WGS sequence"/>
</dbReference>
<dbReference type="GO" id="GO:0046872">
    <property type="term" value="F:metal ion binding"/>
    <property type="evidence" value="ECO:0007669"/>
    <property type="project" value="InterPro"/>
</dbReference>
<accession>A0A1R1ICW1</accession>
<dbReference type="GO" id="GO:0031419">
    <property type="term" value="F:cobalamin binding"/>
    <property type="evidence" value="ECO:0007669"/>
    <property type="project" value="InterPro"/>
</dbReference>
<feature type="domain" description="B12-binding" evidence="6">
    <location>
        <begin position="180"/>
        <end position="302"/>
    </location>
</feature>
<evidence type="ECO:0000256" key="4">
    <source>
        <dbReference type="ARBA" id="ARBA00023163"/>
    </source>
</evidence>
<dbReference type="STRING" id="418702.BJN45_03055"/>
<dbReference type="EMBL" id="MTHD01000001">
    <property type="protein sequence ID" value="OMG56606.1"/>
    <property type="molecule type" value="Genomic_DNA"/>
</dbReference>
<proteinExistence type="predicted"/>
<dbReference type="PANTHER" id="PTHR30204">
    <property type="entry name" value="REDOX-CYCLING DRUG-SENSING TRANSCRIPTIONAL ACTIVATOR SOXR"/>
    <property type="match status" value="1"/>
</dbReference>
<dbReference type="Pfam" id="PF02310">
    <property type="entry name" value="B12-binding"/>
    <property type="match status" value="1"/>
</dbReference>
<dbReference type="OrthoDB" id="9800334at2"/>
<evidence type="ECO:0000256" key="3">
    <source>
        <dbReference type="ARBA" id="ARBA00023125"/>
    </source>
</evidence>
<protein>
    <submittedName>
        <fullName evidence="7">MerR family transcriptional regulator</fullName>
    </submittedName>
</protein>
<dbReference type="SUPFAM" id="SSF52242">
    <property type="entry name" value="Cobalamin (vitamin B12)-binding domain"/>
    <property type="match status" value="1"/>
</dbReference>
<gene>
    <name evidence="7" type="ORF">BJN45_03055</name>
</gene>
<keyword evidence="1" id="KW-0678">Repressor</keyword>
<dbReference type="InterPro" id="IPR003759">
    <property type="entry name" value="Cbl-bd_cap"/>
</dbReference>
<dbReference type="RefSeq" id="WP_076091913.1">
    <property type="nucleotide sequence ID" value="NZ_MTHD01000001.1"/>
</dbReference>
<dbReference type="SMART" id="SM00422">
    <property type="entry name" value="HTH_MERR"/>
    <property type="match status" value="1"/>
</dbReference>
<dbReference type="InterPro" id="IPR036594">
    <property type="entry name" value="Meth_synthase_dom"/>
</dbReference>
<dbReference type="AlphaFoldDB" id="A0A1R1ICW1"/>
<keyword evidence="4" id="KW-0804">Transcription</keyword>
<evidence type="ECO:0000313" key="7">
    <source>
        <dbReference type="EMBL" id="OMG56606.1"/>
    </source>
</evidence>
<feature type="domain" description="HTH merR-type" evidence="5">
    <location>
        <begin position="5"/>
        <end position="62"/>
    </location>
</feature>
<dbReference type="InterPro" id="IPR006158">
    <property type="entry name" value="Cobalamin-bd"/>
</dbReference>
<dbReference type="Gene3D" id="3.40.50.280">
    <property type="entry name" value="Cobalamin-binding domain"/>
    <property type="match status" value="1"/>
</dbReference>
<evidence type="ECO:0000313" key="8">
    <source>
        <dbReference type="Proteomes" id="UP000187526"/>
    </source>
</evidence>
<dbReference type="Pfam" id="PF13411">
    <property type="entry name" value="MerR_1"/>
    <property type="match status" value="1"/>
</dbReference>
<organism evidence="7 8">
    <name type="scientific">Azonexus hydrophilus</name>
    <dbReference type="NCBI Taxonomy" id="418702"/>
    <lineage>
        <taxon>Bacteria</taxon>
        <taxon>Pseudomonadati</taxon>
        <taxon>Pseudomonadota</taxon>
        <taxon>Betaproteobacteria</taxon>
        <taxon>Rhodocyclales</taxon>
        <taxon>Azonexaceae</taxon>
        <taxon>Azonexus</taxon>
    </lineage>
</organism>
<evidence type="ECO:0000259" key="6">
    <source>
        <dbReference type="PROSITE" id="PS51332"/>
    </source>
</evidence>
<dbReference type="InterPro" id="IPR047057">
    <property type="entry name" value="MerR_fam"/>
</dbReference>
<keyword evidence="8" id="KW-1185">Reference proteome</keyword>
<dbReference type="Gene3D" id="1.10.1240.10">
    <property type="entry name" value="Methionine synthase domain"/>
    <property type="match status" value="1"/>
</dbReference>
<evidence type="ECO:0000256" key="1">
    <source>
        <dbReference type="ARBA" id="ARBA00022491"/>
    </source>
</evidence>
<dbReference type="PROSITE" id="PS50937">
    <property type="entry name" value="HTH_MERR_2"/>
    <property type="match status" value="1"/>
</dbReference>
<evidence type="ECO:0000259" key="5">
    <source>
        <dbReference type="PROSITE" id="PS50937"/>
    </source>
</evidence>
<dbReference type="GO" id="GO:0003677">
    <property type="term" value="F:DNA binding"/>
    <property type="evidence" value="ECO:0007669"/>
    <property type="project" value="UniProtKB-KW"/>
</dbReference>
<comment type="caution">
    <text evidence="7">The sequence shown here is derived from an EMBL/GenBank/DDBJ whole genome shotgun (WGS) entry which is preliminary data.</text>
</comment>
<name>A0A1R1ICW1_9RHOO</name>
<evidence type="ECO:0000256" key="2">
    <source>
        <dbReference type="ARBA" id="ARBA00023015"/>
    </source>
</evidence>
<dbReference type="PANTHER" id="PTHR30204:SF69">
    <property type="entry name" value="MERR-FAMILY TRANSCRIPTIONAL REGULATOR"/>
    <property type="match status" value="1"/>
</dbReference>
<dbReference type="Gene3D" id="1.10.1660.10">
    <property type="match status" value="1"/>
</dbReference>
<reference evidence="7 8" key="1">
    <citation type="submission" date="2016-10" db="EMBL/GenBank/DDBJ databases">
        <title>Alkaliphiles isolated from bioreactors.</title>
        <authorList>
            <person name="Salah Z."/>
            <person name="Rout S.P."/>
            <person name="Humphreys P.N."/>
        </authorList>
    </citation>
    <scope>NUCLEOTIDE SEQUENCE [LARGE SCALE GENOMIC DNA]</scope>
    <source>
        <strain evidence="7 8">ZS02</strain>
    </source>
</reference>
<dbReference type="SUPFAM" id="SSF46955">
    <property type="entry name" value="Putative DNA-binding domain"/>
    <property type="match status" value="1"/>
</dbReference>
<dbReference type="InterPro" id="IPR036724">
    <property type="entry name" value="Cobalamin-bd_sf"/>
</dbReference>
<dbReference type="Pfam" id="PF02607">
    <property type="entry name" value="B12-binding_2"/>
    <property type="match status" value="1"/>
</dbReference>
<dbReference type="PROSITE" id="PS51332">
    <property type="entry name" value="B12_BINDING"/>
    <property type="match status" value="1"/>
</dbReference>